<feature type="signal peptide" evidence="1">
    <location>
        <begin position="1"/>
        <end position="20"/>
    </location>
</feature>
<dbReference type="AlphaFoldDB" id="A0A6P7F5C3"/>
<keyword evidence="3" id="KW-0722">Serine protease inhibitor</keyword>
<dbReference type="InterPro" id="IPR036880">
    <property type="entry name" value="Kunitz_BPTI_sf"/>
</dbReference>
<evidence type="ECO:0000256" key="1">
    <source>
        <dbReference type="SAM" id="SignalP"/>
    </source>
</evidence>
<keyword evidence="1" id="KW-0732">Signal</keyword>
<proteinExistence type="predicted"/>
<evidence type="ECO:0000313" key="3">
    <source>
        <dbReference type="RefSeq" id="XP_028128650.1"/>
    </source>
</evidence>
<dbReference type="InterPro" id="IPR002223">
    <property type="entry name" value="Kunitz_BPTI"/>
</dbReference>
<dbReference type="KEGG" id="dvv:114324924"/>
<protein>
    <submittedName>
        <fullName evidence="3">Kunitz-type serine protease inhibitor bitisilin-1-like</fullName>
    </submittedName>
</protein>
<dbReference type="SUPFAM" id="SSF57362">
    <property type="entry name" value="BPTI-like"/>
    <property type="match status" value="1"/>
</dbReference>
<feature type="domain" description="BPTI/Kunitz inhibitor" evidence="2">
    <location>
        <begin position="47"/>
        <end position="98"/>
    </location>
</feature>
<dbReference type="InParanoid" id="A0A6P7F5C3"/>
<dbReference type="Gene3D" id="4.10.410.10">
    <property type="entry name" value="Pancreatic trypsin inhibitor Kunitz domain"/>
    <property type="match status" value="1"/>
</dbReference>
<dbReference type="Pfam" id="PF00014">
    <property type="entry name" value="Kunitz_BPTI"/>
    <property type="match status" value="1"/>
</dbReference>
<reference evidence="3" key="1">
    <citation type="submission" date="2025-08" db="UniProtKB">
        <authorList>
            <consortium name="RefSeq"/>
        </authorList>
    </citation>
    <scope>IDENTIFICATION</scope>
    <source>
        <tissue evidence="3">Whole insect</tissue>
    </source>
</reference>
<dbReference type="SMART" id="SM00131">
    <property type="entry name" value="KU"/>
    <property type="match status" value="1"/>
</dbReference>
<dbReference type="PROSITE" id="PS50279">
    <property type="entry name" value="BPTI_KUNITZ_2"/>
    <property type="match status" value="1"/>
</dbReference>
<accession>A0A6P7F5C3</accession>
<keyword evidence="3" id="KW-0646">Protease inhibitor</keyword>
<dbReference type="RefSeq" id="XP_028128650.1">
    <property type="nucleotide sequence ID" value="XM_028272849.1"/>
</dbReference>
<dbReference type="GO" id="GO:0004867">
    <property type="term" value="F:serine-type endopeptidase inhibitor activity"/>
    <property type="evidence" value="ECO:0007669"/>
    <property type="project" value="UniProtKB-KW"/>
</dbReference>
<dbReference type="FunCoup" id="A0A6P7F5C3">
    <property type="interactions" value="76"/>
</dbReference>
<dbReference type="OrthoDB" id="6775666at2759"/>
<sequence length="104" mass="11796">MKTTALLFCFCIIAISQVFGDEDLPEIKVTNEDPEAQAARPFRKEDCNLGVETGFRCRARKPVYRWSNEDNKCVRDFYGGCRATKNNFRSEDDCVKTATPVCSS</sequence>
<name>A0A6P7F5C3_DIAVI</name>
<gene>
    <name evidence="3" type="primary">LOC114324924</name>
</gene>
<organism evidence="3">
    <name type="scientific">Diabrotica virgifera virgifera</name>
    <name type="common">western corn rootworm</name>
    <dbReference type="NCBI Taxonomy" id="50390"/>
    <lineage>
        <taxon>Eukaryota</taxon>
        <taxon>Metazoa</taxon>
        <taxon>Ecdysozoa</taxon>
        <taxon>Arthropoda</taxon>
        <taxon>Hexapoda</taxon>
        <taxon>Insecta</taxon>
        <taxon>Pterygota</taxon>
        <taxon>Neoptera</taxon>
        <taxon>Endopterygota</taxon>
        <taxon>Coleoptera</taxon>
        <taxon>Polyphaga</taxon>
        <taxon>Cucujiformia</taxon>
        <taxon>Chrysomeloidea</taxon>
        <taxon>Chrysomelidae</taxon>
        <taxon>Galerucinae</taxon>
        <taxon>Diabroticina</taxon>
        <taxon>Diabroticites</taxon>
        <taxon>Diabrotica</taxon>
    </lineage>
</organism>
<feature type="chain" id="PRO_5028238206" evidence="1">
    <location>
        <begin position="21"/>
        <end position="104"/>
    </location>
</feature>
<evidence type="ECO:0000259" key="2">
    <source>
        <dbReference type="PROSITE" id="PS50279"/>
    </source>
</evidence>